<evidence type="ECO:0000313" key="9">
    <source>
        <dbReference type="EMBL" id="KRZ36565.1"/>
    </source>
</evidence>
<feature type="compositionally biased region" description="Low complexity" evidence="6">
    <location>
        <begin position="569"/>
        <end position="583"/>
    </location>
</feature>
<keyword evidence="2" id="KW-0732">Signal</keyword>
<reference evidence="10 11" key="1">
    <citation type="submission" date="2015-01" db="EMBL/GenBank/DDBJ databases">
        <title>Evolution of Trichinella species and genotypes.</title>
        <authorList>
            <person name="Korhonen P.K."/>
            <person name="Edoardo P."/>
            <person name="Giuseppe L.R."/>
            <person name="Gasser R.B."/>
        </authorList>
    </citation>
    <scope>NUCLEOTIDE SEQUENCE [LARGE SCALE GENOMIC DNA]</scope>
    <source>
        <strain evidence="9">ISS176</strain>
        <strain evidence="8">ISS588</strain>
    </source>
</reference>
<dbReference type="EMBL" id="JYDV01000071">
    <property type="protein sequence ID" value="KRZ36565.1"/>
    <property type="molecule type" value="Genomic_DNA"/>
</dbReference>
<protein>
    <submittedName>
        <fullName evidence="8">Chondroitin proteoglycan-2</fullName>
    </submittedName>
</protein>
<feature type="compositionally biased region" description="Polar residues" evidence="6">
    <location>
        <begin position="551"/>
        <end position="566"/>
    </location>
</feature>
<name>A0A0V1HZQ0_TRIPS</name>
<organism evidence="8 10">
    <name type="scientific">Trichinella pseudospiralis</name>
    <name type="common">Parasitic roundworm</name>
    <dbReference type="NCBI Taxonomy" id="6337"/>
    <lineage>
        <taxon>Eukaryota</taxon>
        <taxon>Metazoa</taxon>
        <taxon>Ecdysozoa</taxon>
        <taxon>Nematoda</taxon>
        <taxon>Enoplea</taxon>
        <taxon>Dorylaimia</taxon>
        <taxon>Trichinellida</taxon>
        <taxon>Trichinellidae</taxon>
        <taxon>Trichinella</taxon>
    </lineage>
</organism>
<dbReference type="InterPro" id="IPR036508">
    <property type="entry name" value="Chitin-bd_dom_sf"/>
</dbReference>
<evidence type="ECO:0000256" key="2">
    <source>
        <dbReference type="ARBA" id="ARBA00022729"/>
    </source>
</evidence>
<feature type="region of interest" description="Disordered" evidence="6">
    <location>
        <begin position="281"/>
        <end position="305"/>
    </location>
</feature>
<feature type="domain" description="Chitin-binding type-2" evidence="7">
    <location>
        <begin position="390"/>
        <end position="449"/>
    </location>
</feature>
<evidence type="ECO:0000256" key="1">
    <source>
        <dbReference type="ARBA" id="ARBA00022669"/>
    </source>
</evidence>
<dbReference type="Proteomes" id="UP000054805">
    <property type="component" value="Unassembled WGS sequence"/>
</dbReference>
<sequence>MQIISSLAVTPLNGREKLFNLNNNFTKTERFNPSCSMIASCTFPLILVTLVKFANSQIVSWTSPVHSEKFYVTCANNIPQVHICDGGEVYSESEDKCLPEETAPFSTLRSAENFNSTKSLKQTADVSGKIKNHRQRQVPEAQLHSTRYRSDNRQLFCTNIYRSCLNEIKNPCPDTHVYVPQTGNCVPLENIAKCATVEHHSTTAPTQAQSNEVPFDCKQQHDGLYPDPTNPHCSSTFYICINGTTQRSSCANNQIYLPKLFSCQDRQEIQACTGETTTTTAATTTTPATTTPATTETTTTTTTTTTTASPLLEINSFDCKSKANGLYADPHNACSSIYYACFNKHSFKAYCPNGLFFNVKILACDKQENVQNCLVGKPTPQPTESTLIGDHNCAGMPNGRYPLFVDTCSPFFYVCKNGHQYIQQCTAGLFFNSQYRRCFTRNTIPACRGGISNPFQQITEQQHITSESTTPSTKPSHVTDRPTTPFTAVQKPISLPANFTEQFYKYLELQKLVTADHSYPEKESDLKAASANTPSATSVTDDYLNLKITTTQHPRLETTSNANHPKQPSMGSNAGTSSSTSGGFQEKITQPDKQINLVTAGQKSLTTPSAETFNQPDKTVPVNCANLADGFYADPTNPYGKEYYHCLNRQVYLKRCPENEHFNYTLGRCDSTVGQLGNASVILDQRCADKEDGNYPIGLCERSFYSCSGHAISTQQCPANLFYDDEKKLCDVKANIPSCGGKRPPNYTTNILQCSPDEEGKTFATAPCSSVYYICSKGVLQKDSCYGDLVYNERLAACGSKIGFPECTK</sequence>
<evidence type="ECO:0000256" key="4">
    <source>
        <dbReference type="ARBA" id="ARBA00023157"/>
    </source>
</evidence>
<feature type="region of interest" description="Disordered" evidence="6">
    <location>
        <begin position="551"/>
        <end position="590"/>
    </location>
</feature>
<dbReference type="InterPro" id="IPR051940">
    <property type="entry name" value="Chitin_bind-dev_reg"/>
</dbReference>
<keyword evidence="3" id="KW-0677">Repeat</keyword>
<feature type="domain" description="Chitin-binding type-2" evidence="7">
    <location>
        <begin position="621"/>
        <end position="670"/>
    </location>
</feature>
<gene>
    <name evidence="8" type="primary">cpg-2</name>
    <name evidence="8" type="ORF">T4B_12992</name>
    <name evidence="9" type="ORF">T4C_12991</name>
</gene>
<dbReference type="PANTHER" id="PTHR23301">
    <property type="entry name" value="CHITIN BINDING PERITROPHIN-A"/>
    <property type="match status" value="1"/>
</dbReference>
<dbReference type="SUPFAM" id="SSF57625">
    <property type="entry name" value="Invertebrate chitin-binding proteins"/>
    <property type="match status" value="6"/>
</dbReference>
<feature type="domain" description="Chitin-binding type-2" evidence="7">
    <location>
        <begin position="684"/>
        <end position="741"/>
    </location>
</feature>
<feature type="region of interest" description="Disordered" evidence="6">
    <location>
        <begin position="464"/>
        <end position="487"/>
    </location>
</feature>
<keyword evidence="4" id="KW-1015">Disulfide bond</keyword>
<dbReference type="AlphaFoldDB" id="A0A0V1HZQ0"/>
<feature type="region of interest" description="Disordered" evidence="6">
    <location>
        <begin position="119"/>
        <end position="144"/>
    </location>
</feature>
<dbReference type="PROSITE" id="PS50940">
    <property type="entry name" value="CHIT_BIND_II"/>
    <property type="match status" value="6"/>
</dbReference>
<proteinExistence type="predicted"/>
<dbReference type="GO" id="GO:0008061">
    <property type="term" value="F:chitin binding"/>
    <property type="evidence" value="ECO:0007669"/>
    <property type="project" value="UniProtKB-KW"/>
</dbReference>
<dbReference type="Proteomes" id="UP000054826">
    <property type="component" value="Unassembled WGS sequence"/>
</dbReference>
<evidence type="ECO:0000313" key="8">
    <source>
        <dbReference type="EMBL" id="KRZ16045.1"/>
    </source>
</evidence>
<feature type="domain" description="Chitin-binding type-2" evidence="7">
    <location>
        <begin position="316"/>
        <end position="375"/>
    </location>
</feature>
<dbReference type="Gene3D" id="2.170.140.10">
    <property type="entry name" value="Chitin binding domain"/>
    <property type="match status" value="5"/>
</dbReference>
<dbReference type="PANTHER" id="PTHR23301:SF0">
    <property type="entry name" value="CHITIN-BINDING TYPE-2 DOMAIN-CONTAINING PROTEIN-RELATED"/>
    <property type="match status" value="1"/>
</dbReference>
<evidence type="ECO:0000313" key="10">
    <source>
        <dbReference type="Proteomes" id="UP000054805"/>
    </source>
</evidence>
<accession>A0A0V1HZQ0</accession>
<dbReference type="SMART" id="SM00494">
    <property type="entry name" value="ChtBD2"/>
    <property type="match status" value="8"/>
</dbReference>
<dbReference type="Pfam" id="PF01607">
    <property type="entry name" value="CBM_14"/>
    <property type="match status" value="6"/>
</dbReference>
<evidence type="ECO:0000256" key="3">
    <source>
        <dbReference type="ARBA" id="ARBA00022737"/>
    </source>
</evidence>
<comment type="caution">
    <text evidence="8">The sequence shown here is derived from an EMBL/GenBank/DDBJ whole genome shotgun (WGS) entry which is preliminary data.</text>
</comment>
<evidence type="ECO:0000313" key="11">
    <source>
        <dbReference type="Proteomes" id="UP000054826"/>
    </source>
</evidence>
<keyword evidence="5" id="KW-0325">Glycoprotein</keyword>
<feature type="domain" description="Chitin-binding type-2" evidence="7">
    <location>
        <begin position="214"/>
        <end position="274"/>
    </location>
</feature>
<feature type="domain" description="Chitin-binding type-2" evidence="7">
    <location>
        <begin position="751"/>
        <end position="809"/>
    </location>
</feature>
<keyword evidence="10" id="KW-1185">Reference proteome</keyword>
<evidence type="ECO:0000256" key="5">
    <source>
        <dbReference type="ARBA" id="ARBA00023180"/>
    </source>
</evidence>
<evidence type="ECO:0000259" key="7">
    <source>
        <dbReference type="PROSITE" id="PS50940"/>
    </source>
</evidence>
<evidence type="ECO:0000256" key="6">
    <source>
        <dbReference type="SAM" id="MobiDB-lite"/>
    </source>
</evidence>
<dbReference type="InterPro" id="IPR002557">
    <property type="entry name" value="Chitin-bd_dom"/>
</dbReference>
<dbReference type="EMBL" id="JYDS01000305">
    <property type="protein sequence ID" value="KRZ16045.1"/>
    <property type="molecule type" value="Genomic_DNA"/>
</dbReference>
<feature type="compositionally biased region" description="Low complexity" evidence="6">
    <location>
        <begin position="465"/>
        <end position="476"/>
    </location>
</feature>
<dbReference type="GO" id="GO:0005576">
    <property type="term" value="C:extracellular region"/>
    <property type="evidence" value="ECO:0007669"/>
    <property type="project" value="InterPro"/>
</dbReference>
<keyword evidence="1" id="KW-0147">Chitin-binding</keyword>